<organism evidence="2 3">
    <name type="scientific">Leptomonas seymouri</name>
    <dbReference type="NCBI Taxonomy" id="5684"/>
    <lineage>
        <taxon>Eukaryota</taxon>
        <taxon>Discoba</taxon>
        <taxon>Euglenozoa</taxon>
        <taxon>Kinetoplastea</taxon>
        <taxon>Metakinetoplastina</taxon>
        <taxon>Trypanosomatida</taxon>
        <taxon>Trypanosomatidae</taxon>
        <taxon>Leishmaniinae</taxon>
        <taxon>Leptomonas</taxon>
    </lineage>
</organism>
<evidence type="ECO:0000313" key="2">
    <source>
        <dbReference type="EMBL" id="KPI86431.1"/>
    </source>
</evidence>
<dbReference type="AlphaFoldDB" id="A0A0N1I4T0"/>
<reference evidence="2 3" key="1">
    <citation type="journal article" date="2015" name="PLoS Pathog.">
        <title>Leptomonas seymouri: Adaptations to the Dixenous Life Cycle Analyzed by Genome Sequencing, Transcriptome Profiling and Co-infection with Leishmania donovani.</title>
        <authorList>
            <person name="Kraeva N."/>
            <person name="Butenko A."/>
            <person name="Hlavacova J."/>
            <person name="Kostygov A."/>
            <person name="Myskova J."/>
            <person name="Grybchuk D."/>
            <person name="Lestinova T."/>
            <person name="Votypka J."/>
            <person name="Volf P."/>
            <person name="Opperdoes F."/>
            <person name="Flegontov P."/>
            <person name="Lukes J."/>
            <person name="Yurchenko V."/>
        </authorList>
    </citation>
    <scope>NUCLEOTIDE SEQUENCE [LARGE SCALE GENOMIC DNA]</scope>
    <source>
        <strain evidence="2 3">ATCC 30220</strain>
    </source>
</reference>
<feature type="region of interest" description="Disordered" evidence="1">
    <location>
        <begin position="893"/>
        <end position="961"/>
    </location>
</feature>
<name>A0A0N1I4T0_LEPSE</name>
<dbReference type="Proteomes" id="UP000038009">
    <property type="component" value="Unassembled WGS sequence"/>
</dbReference>
<accession>A0A0N1I4T0</accession>
<sequence>MPGTPQARTPAKSPARRHPVRHRLSLHSGLNRKVSPVARTHSGPVTPPSSAKKKSAIPARKQKQLVKAAVAHYPPSLSAIPPPPPLMLGSACRHADTEGPLKFLTVENAETTPPRPSLEPETELRRSVAALCPTELCLLHDFNPVVTEALMLCDRSSSAEGALMDFPKADFSAAMEKGAAGRSVWSSPKKPHRAASLSSASLVSPTRALLDFGDEHDESEAWEGVFRSAHNKMLVEGGDPCERPSRRVHADDRTPTPLPATPERPPQVRYFRCAKPLQLPGVDKELASAAADTRSSSADDLAGGSPTLHICGNVSHEDPVTAATSASQEDDMKEQDKERGPAEHAPQVPDMGTTLLAELDEDDEDSNGGITDQGSHVKWNLSHSETALSTTAAAELATEDENAKSAEALQANLQNNPSRPKAVLMRTKSIDFDVATTHTLELSQRCVSVPPPSGSEADGEDNVQGRRPASASINTSFAGSSASNGTSSTTLLHQAVTTTWVPTPSRTCASYHHSDSQASLSSLVSAHTADIEKKRLVEQQERASPSPLHTDGSDAAAKHMPPSSGRGQNSSYGCTEDMNTPASHQTRRSTPRIEEEECSGRNTADRRLNFPSVAAPSHEATAHPADVLIEGNLDPKSPAVPLDIAQVRIREPERAPETKDCVKSRLKVAQQRFQLERTREEARHRVWGSAQVSVETVAAVQPESILGVAMKALGEAWLPPTPPTGLHHVNKAALLKPPYAPSNKAKTLATPPSAPACPVPCTSAVSELSEMQWAEPDVRESELSLLFRLYLASPSKQTQSHLLKEYFRRQHQRHVNWVRHFTFEFLYIRMVAVPALRMLEMNERRLMCMRRDLGIRDKIELLVLLAPRPRAPTLSASHGVFSAFRMALHALGGRSNSQNSSRASGSTNKRSEISKHTAASRPSLLPPPSAAAAASSRRLPLETKKDTAEGETHATSNVEPLFSSERCGSGIYSVPLVCELGSPPTNARHRSVSPNATSKAKDRKDDAAMPVIREIAGEANPPREFVGRLRGPPRPLNKTYSKHYKMATEKSNPSPTFTSIHLPRLLRSAPRTSSTSRRTWLGESDDEEKSGGGADGIEKVGKLARLLSLQPNRLPKRGKDSELADGRLRARERVASEPRSRTPPPPPTDDKFVDLRDEEVLRRFAL</sequence>
<protein>
    <submittedName>
        <fullName evidence="2">Uncharacterized protein</fullName>
    </submittedName>
</protein>
<dbReference type="EMBL" id="LJSK01000131">
    <property type="protein sequence ID" value="KPI86431.1"/>
    <property type="molecule type" value="Genomic_DNA"/>
</dbReference>
<feature type="compositionally biased region" description="Pro residues" evidence="1">
    <location>
        <begin position="256"/>
        <end position="265"/>
    </location>
</feature>
<feature type="compositionally biased region" description="Basic and acidic residues" evidence="1">
    <location>
        <begin position="240"/>
        <end position="254"/>
    </location>
</feature>
<feature type="compositionally biased region" description="Polar residues" evidence="1">
    <location>
        <begin position="565"/>
        <end position="584"/>
    </location>
</feature>
<feature type="region of interest" description="Disordered" evidence="1">
    <location>
        <begin position="288"/>
        <end position="350"/>
    </location>
</feature>
<keyword evidence="3" id="KW-1185">Reference proteome</keyword>
<feature type="compositionally biased region" description="Basic residues" evidence="1">
    <location>
        <begin position="14"/>
        <end position="25"/>
    </location>
</feature>
<feature type="compositionally biased region" description="Basic and acidic residues" evidence="1">
    <location>
        <begin position="939"/>
        <end position="952"/>
    </location>
</feature>
<feature type="compositionally biased region" description="Low complexity" evidence="1">
    <location>
        <begin position="1062"/>
        <end position="1079"/>
    </location>
</feature>
<comment type="caution">
    <text evidence="2">The sequence shown here is derived from an EMBL/GenBank/DDBJ whole genome shotgun (WGS) entry which is preliminary data.</text>
</comment>
<feature type="region of interest" description="Disordered" evidence="1">
    <location>
        <begin position="237"/>
        <end position="268"/>
    </location>
</feature>
<feature type="compositionally biased region" description="Low complexity" evidence="1">
    <location>
        <begin position="288"/>
        <end position="302"/>
    </location>
</feature>
<feature type="compositionally biased region" description="Low complexity" evidence="1">
    <location>
        <begin position="893"/>
        <end position="906"/>
    </location>
</feature>
<feature type="compositionally biased region" description="Polar residues" evidence="1">
    <location>
        <begin position="1049"/>
        <end position="1059"/>
    </location>
</feature>
<feature type="region of interest" description="Disordered" evidence="1">
    <location>
        <begin position="537"/>
        <end position="603"/>
    </location>
</feature>
<dbReference type="VEuPathDB" id="TriTrypDB:Lsey_0131_0120"/>
<feature type="region of interest" description="Disordered" evidence="1">
    <location>
        <begin position="1047"/>
        <end position="1155"/>
    </location>
</feature>
<evidence type="ECO:0000313" key="3">
    <source>
        <dbReference type="Proteomes" id="UP000038009"/>
    </source>
</evidence>
<feature type="compositionally biased region" description="Basic and acidic residues" evidence="1">
    <location>
        <begin position="1117"/>
        <end position="1140"/>
    </location>
</feature>
<gene>
    <name evidence="2" type="ORF">ABL78_4510</name>
</gene>
<feature type="compositionally biased region" description="Basic residues" evidence="1">
    <location>
        <begin position="51"/>
        <end position="61"/>
    </location>
</feature>
<evidence type="ECO:0000256" key="1">
    <source>
        <dbReference type="SAM" id="MobiDB-lite"/>
    </source>
</evidence>
<feature type="region of interest" description="Disordered" evidence="1">
    <location>
        <begin position="1"/>
        <end position="61"/>
    </location>
</feature>
<dbReference type="OrthoDB" id="266000at2759"/>
<feature type="region of interest" description="Disordered" evidence="1">
    <location>
        <begin position="446"/>
        <end position="468"/>
    </location>
</feature>
<proteinExistence type="predicted"/>
<feature type="region of interest" description="Disordered" evidence="1">
    <location>
        <begin position="983"/>
        <end position="1006"/>
    </location>
</feature>